<dbReference type="PROSITE" id="PS50977">
    <property type="entry name" value="HTH_TETR_2"/>
    <property type="match status" value="1"/>
</dbReference>
<evidence type="ECO:0000256" key="1">
    <source>
        <dbReference type="ARBA" id="ARBA00023125"/>
    </source>
</evidence>
<organism evidence="5 6">
    <name type="scientific">Paenibacillus campinasensis</name>
    <dbReference type="NCBI Taxonomy" id="66347"/>
    <lineage>
        <taxon>Bacteria</taxon>
        <taxon>Bacillati</taxon>
        <taxon>Bacillota</taxon>
        <taxon>Bacilli</taxon>
        <taxon>Bacillales</taxon>
        <taxon>Paenibacillaceae</taxon>
        <taxon>Paenibacillus</taxon>
    </lineage>
</organism>
<reference evidence="5 6" key="1">
    <citation type="submission" date="2017-07" db="EMBL/GenBank/DDBJ databases">
        <title>Isolation and whole genome analysis of endospore-forming bacteria from heroin.</title>
        <authorList>
            <person name="Kalinowski J."/>
            <person name="Ahrens B."/>
            <person name="Al-Dilaimi A."/>
            <person name="Winkler A."/>
            <person name="Wibberg D."/>
            <person name="Schleenbecker U."/>
            <person name="Ruckert C."/>
            <person name="Wolfel R."/>
            <person name="Grass G."/>
        </authorList>
    </citation>
    <scope>NUCLEOTIDE SEQUENCE [LARGE SCALE GENOMIC DNA]</scope>
    <source>
        <strain evidence="5 6">7537-G1</strain>
    </source>
</reference>
<dbReference type="SUPFAM" id="SSF46689">
    <property type="entry name" value="Homeodomain-like"/>
    <property type="match status" value="1"/>
</dbReference>
<dbReference type="InterPro" id="IPR009057">
    <property type="entry name" value="Homeodomain-like_sf"/>
</dbReference>
<dbReference type="EMBL" id="NPBY01000101">
    <property type="protein sequence ID" value="PAD71485.1"/>
    <property type="molecule type" value="Genomic_DNA"/>
</dbReference>
<dbReference type="InterPro" id="IPR036271">
    <property type="entry name" value="Tet_transcr_reg_TetR-rel_C_sf"/>
</dbReference>
<evidence type="ECO:0000313" key="7">
    <source>
        <dbReference type="Proteomes" id="UP000435177"/>
    </source>
</evidence>
<protein>
    <submittedName>
        <fullName evidence="5">TetR family transcriptional regulator</fullName>
    </submittedName>
</protein>
<evidence type="ECO:0000313" key="5">
    <source>
        <dbReference type="EMBL" id="PAD71485.1"/>
    </source>
</evidence>
<dbReference type="SUPFAM" id="SSF48498">
    <property type="entry name" value="Tetracyclin repressor-like, C-terminal domain"/>
    <property type="match status" value="1"/>
</dbReference>
<feature type="domain" description="HTH tetR-type" evidence="3">
    <location>
        <begin position="1"/>
        <end position="60"/>
    </location>
</feature>
<dbReference type="RefSeq" id="WP_095267973.1">
    <property type="nucleotide sequence ID" value="NZ_NPBY01000101.1"/>
</dbReference>
<feature type="DNA-binding region" description="H-T-H motif" evidence="2">
    <location>
        <begin position="23"/>
        <end position="42"/>
    </location>
</feature>
<evidence type="ECO:0000259" key="3">
    <source>
        <dbReference type="PROSITE" id="PS50977"/>
    </source>
</evidence>
<dbReference type="OrthoDB" id="509229at2"/>
<accession>A0A268EED3</accession>
<sequence>MTRTKLKEAALRLFGQKGYDGTALSEIAKEVGVKTPAIYAFFESKEDLFMSVFEESMSVYNEYIQAMAETSKGMSTEKKLHALLVRQYDFHRNKRELAVFAFRYLLFPPDFLLDRMQEAFGRFDTMLSDIIREIMQEGLERGELAVVPIENLVDSYLTLMDGLSIQYYYYQSPELFERKLKHAFEMFWRSVSA</sequence>
<dbReference type="Proteomes" id="UP000215596">
    <property type="component" value="Unassembled WGS sequence"/>
</dbReference>
<evidence type="ECO:0000256" key="2">
    <source>
        <dbReference type="PROSITE-ProRule" id="PRU00335"/>
    </source>
</evidence>
<dbReference type="Gene3D" id="1.10.10.60">
    <property type="entry name" value="Homeodomain-like"/>
    <property type="match status" value="1"/>
</dbReference>
<dbReference type="PRINTS" id="PR00455">
    <property type="entry name" value="HTHTETR"/>
</dbReference>
<dbReference type="EMBL" id="WOAA01000028">
    <property type="protein sequence ID" value="MUG68495.1"/>
    <property type="molecule type" value="Genomic_DNA"/>
</dbReference>
<keyword evidence="7" id="KW-1185">Reference proteome</keyword>
<keyword evidence="1 2" id="KW-0238">DNA-binding</keyword>
<dbReference type="AlphaFoldDB" id="A0A268EED3"/>
<dbReference type="PANTHER" id="PTHR43479:SF11">
    <property type="entry name" value="ACREF_ENVCD OPERON REPRESSOR-RELATED"/>
    <property type="match status" value="1"/>
</dbReference>
<name>A0A268EED3_9BACL</name>
<dbReference type="Proteomes" id="UP000435177">
    <property type="component" value="Unassembled WGS sequence"/>
</dbReference>
<reference evidence="4 7" key="2">
    <citation type="submission" date="2019-11" db="EMBL/GenBank/DDBJ databases">
        <title>Draft genome sequences of five Paenibacillus species of dairy origin.</title>
        <authorList>
            <person name="Olajide A.M."/>
            <person name="Chen S."/>
            <person name="Lapointe G."/>
        </authorList>
    </citation>
    <scope>NUCLEOTIDE SEQUENCE [LARGE SCALE GENOMIC DNA]</scope>
    <source>
        <strain evidence="4 7">3CS1</strain>
    </source>
</reference>
<evidence type="ECO:0000313" key="4">
    <source>
        <dbReference type="EMBL" id="MUG68495.1"/>
    </source>
</evidence>
<dbReference type="Gene3D" id="1.10.357.10">
    <property type="entry name" value="Tetracycline Repressor, domain 2"/>
    <property type="match status" value="1"/>
</dbReference>
<dbReference type="Pfam" id="PF00440">
    <property type="entry name" value="TetR_N"/>
    <property type="match status" value="1"/>
</dbReference>
<dbReference type="GO" id="GO:0003677">
    <property type="term" value="F:DNA binding"/>
    <property type="evidence" value="ECO:0007669"/>
    <property type="project" value="UniProtKB-UniRule"/>
</dbReference>
<comment type="caution">
    <text evidence="5">The sequence shown here is derived from an EMBL/GenBank/DDBJ whole genome shotgun (WGS) entry which is preliminary data.</text>
</comment>
<dbReference type="PANTHER" id="PTHR43479">
    <property type="entry name" value="ACREF/ENVCD OPERON REPRESSOR-RELATED"/>
    <property type="match status" value="1"/>
</dbReference>
<dbReference type="InterPro" id="IPR050624">
    <property type="entry name" value="HTH-type_Tx_Regulator"/>
</dbReference>
<dbReference type="InterPro" id="IPR001647">
    <property type="entry name" value="HTH_TetR"/>
</dbReference>
<proteinExistence type="predicted"/>
<gene>
    <name evidence="5" type="ORF">CHH67_24330</name>
    <name evidence="4" type="ORF">GNP94_21200</name>
</gene>
<evidence type="ECO:0000313" key="6">
    <source>
        <dbReference type="Proteomes" id="UP000215596"/>
    </source>
</evidence>